<proteinExistence type="predicted"/>
<name>A0AAJ1R7A1_9FLAO</name>
<sequence length="83" mass="9558">PNIVCAWIDEQVQKSKAVQCPNSSDFIGAHLDFIVKRVDFLQRQPVRRCADILPLNLKYEKDKKELFFAQLAQLLAETAFSLH</sequence>
<dbReference type="EMBL" id="JAUHGV010000265">
    <property type="protein sequence ID" value="MDN4015300.1"/>
    <property type="molecule type" value="Genomic_DNA"/>
</dbReference>
<dbReference type="AlphaFoldDB" id="A0AAJ1R7A1"/>
<feature type="non-terminal residue" evidence="1">
    <location>
        <position position="83"/>
    </location>
</feature>
<dbReference type="RefSeq" id="WP_290343822.1">
    <property type="nucleotide sequence ID" value="NZ_JAUHGV010000265.1"/>
</dbReference>
<dbReference type="Proteomes" id="UP001225933">
    <property type="component" value="Unassembled WGS sequence"/>
</dbReference>
<protein>
    <submittedName>
        <fullName evidence="1">Uncharacterized protein</fullName>
    </submittedName>
</protein>
<feature type="non-terminal residue" evidence="1">
    <location>
        <position position="1"/>
    </location>
</feature>
<accession>A0AAJ1R7A1</accession>
<comment type="caution">
    <text evidence="1">The sequence shown here is derived from an EMBL/GenBank/DDBJ whole genome shotgun (WGS) entry which is preliminary data.</text>
</comment>
<organism evidence="1 2">
    <name type="scientific">Chryseobacterium gambrini</name>
    <dbReference type="NCBI Taxonomy" id="373672"/>
    <lineage>
        <taxon>Bacteria</taxon>
        <taxon>Pseudomonadati</taxon>
        <taxon>Bacteroidota</taxon>
        <taxon>Flavobacteriia</taxon>
        <taxon>Flavobacteriales</taxon>
        <taxon>Weeksellaceae</taxon>
        <taxon>Chryseobacterium group</taxon>
        <taxon>Chryseobacterium</taxon>
    </lineage>
</organism>
<gene>
    <name evidence="1" type="ORF">QX233_22890</name>
</gene>
<evidence type="ECO:0000313" key="1">
    <source>
        <dbReference type="EMBL" id="MDN4015300.1"/>
    </source>
</evidence>
<reference evidence="1" key="1">
    <citation type="submission" date="2023-06" db="EMBL/GenBank/DDBJ databases">
        <title>Two Chryseobacterium gambrini strains from China.</title>
        <authorList>
            <person name="Zeng J."/>
            <person name="Wu Y."/>
        </authorList>
    </citation>
    <scope>NUCLEOTIDE SEQUENCE</scope>
    <source>
        <strain evidence="1">SQ219</strain>
    </source>
</reference>
<evidence type="ECO:0000313" key="2">
    <source>
        <dbReference type="Proteomes" id="UP001225933"/>
    </source>
</evidence>